<name>A0ABX2JM67_9SPHN</name>
<proteinExistence type="predicted"/>
<dbReference type="EMBL" id="JABULH010000023">
    <property type="protein sequence ID" value="NTS66859.1"/>
    <property type="molecule type" value="Genomic_DNA"/>
</dbReference>
<accession>A0ABX2JM67</accession>
<sequence length="110" mass="11809">MSMLLTLAFAYATCRLLPRVVAGIVATFIGTLLTVRSNSARQALLASGPTSTSGATCGRRPNRAQRRALHRSVQASLDATVFTSLLPHVAIRAYKWPTASIMPLVLLVMN</sequence>
<reference evidence="1 2" key="1">
    <citation type="submission" date="2020-06" db="EMBL/GenBank/DDBJ databases">
        <title>Sphingomonas hominis sp. nov., a member of the Sphingomonas, isolated from the hair of a 22-year-old girl.</title>
        <authorList>
            <person name="Zhang D.-F."/>
            <person name="Cui X.-W."/>
        </authorList>
    </citation>
    <scope>NUCLEOTIDE SEQUENCE [LARGE SCALE GENOMIC DNA]</scope>
    <source>
        <strain evidence="1 2">HHU CXW</strain>
    </source>
</reference>
<organism evidence="1 2">
    <name type="scientific">Sphingomonas hominis</name>
    <dbReference type="NCBI Taxonomy" id="2741495"/>
    <lineage>
        <taxon>Bacteria</taxon>
        <taxon>Pseudomonadati</taxon>
        <taxon>Pseudomonadota</taxon>
        <taxon>Alphaproteobacteria</taxon>
        <taxon>Sphingomonadales</taxon>
        <taxon>Sphingomonadaceae</taxon>
        <taxon>Sphingomonas</taxon>
    </lineage>
</organism>
<evidence type="ECO:0000313" key="2">
    <source>
        <dbReference type="Proteomes" id="UP000621447"/>
    </source>
</evidence>
<gene>
    <name evidence="1" type="ORF">HRV97_17125</name>
</gene>
<protein>
    <submittedName>
        <fullName evidence="1">Uncharacterized protein</fullName>
    </submittedName>
</protein>
<dbReference type="Proteomes" id="UP000621447">
    <property type="component" value="Unassembled WGS sequence"/>
</dbReference>
<evidence type="ECO:0000313" key="1">
    <source>
        <dbReference type="EMBL" id="NTS66859.1"/>
    </source>
</evidence>
<comment type="caution">
    <text evidence="1">The sequence shown here is derived from an EMBL/GenBank/DDBJ whole genome shotgun (WGS) entry which is preliminary data.</text>
</comment>
<keyword evidence="2" id="KW-1185">Reference proteome</keyword>
<dbReference type="RefSeq" id="WP_174195338.1">
    <property type="nucleotide sequence ID" value="NZ_JABULH010000023.1"/>
</dbReference>